<evidence type="ECO:0000256" key="2">
    <source>
        <dbReference type="ARBA" id="ARBA00022573"/>
    </source>
</evidence>
<dbReference type="AlphaFoldDB" id="A0A4U0SQP7"/>
<dbReference type="SUPFAM" id="SSF53790">
    <property type="entry name" value="Tetrapyrrole methylase"/>
    <property type="match status" value="1"/>
</dbReference>
<dbReference type="RefSeq" id="WP_136722458.1">
    <property type="nucleotide sequence ID" value="NZ_SUMC01000004.1"/>
</dbReference>
<evidence type="ECO:0000256" key="4">
    <source>
        <dbReference type="ARBA" id="ARBA00022670"/>
    </source>
</evidence>
<dbReference type="InterPro" id="IPR012818">
    <property type="entry name" value="CbiE"/>
</dbReference>
<dbReference type="OrthoDB" id="4327941at2"/>
<keyword evidence="6" id="KW-0949">S-adenosyl-L-methionine</keyword>
<dbReference type="SUPFAM" id="SSF53335">
    <property type="entry name" value="S-adenosyl-L-methionine-dependent methyltransferases"/>
    <property type="match status" value="1"/>
</dbReference>
<evidence type="ECO:0000256" key="8">
    <source>
        <dbReference type="ARBA" id="ARBA00022825"/>
    </source>
</evidence>
<dbReference type="InterPro" id="IPR014776">
    <property type="entry name" value="4pyrrole_Mease_sub2"/>
</dbReference>
<comment type="pathway">
    <text evidence="1">Cofactor biosynthesis; adenosylcobalamin biosynthesis.</text>
</comment>
<keyword evidence="4" id="KW-0645">Protease</keyword>
<evidence type="ECO:0000256" key="1">
    <source>
        <dbReference type="ARBA" id="ARBA00004953"/>
    </source>
</evidence>
<dbReference type="CDD" id="cd02440">
    <property type="entry name" value="AdoMet_MTases"/>
    <property type="match status" value="1"/>
</dbReference>
<evidence type="ECO:0000256" key="3">
    <source>
        <dbReference type="ARBA" id="ARBA00022603"/>
    </source>
</evidence>
<dbReference type="GO" id="GO:0008276">
    <property type="term" value="F:protein methyltransferase activity"/>
    <property type="evidence" value="ECO:0007669"/>
    <property type="project" value="InterPro"/>
</dbReference>
<dbReference type="NCBIfam" id="TIGR02467">
    <property type="entry name" value="CbiE"/>
    <property type="match status" value="1"/>
</dbReference>
<feature type="domain" description="Tetrapyrrole methylase" evidence="9">
    <location>
        <begin position="16"/>
        <end position="182"/>
    </location>
</feature>
<dbReference type="InterPro" id="IPR000878">
    <property type="entry name" value="4pyrrol_Mease"/>
</dbReference>
<dbReference type="PANTHER" id="PTHR43182">
    <property type="entry name" value="COBALT-PRECORRIN-6B C(15)-METHYLTRANSFERASE (DECARBOXYLATING)"/>
    <property type="match status" value="1"/>
</dbReference>
<keyword evidence="7" id="KW-0378">Hydrolase</keyword>
<dbReference type="CDD" id="cd11644">
    <property type="entry name" value="Precorrin-6Y-MT"/>
    <property type="match status" value="1"/>
</dbReference>
<keyword evidence="3 10" id="KW-0489">Methyltransferase</keyword>
<dbReference type="Gene3D" id="3.30.950.10">
    <property type="entry name" value="Methyltransferase, Cobalt-precorrin-4 Transmethylase, Domain 2"/>
    <property type="match status" value="1"/>
</dbReference>
<dbReference type="PIRSF" id="PIRSF036428">
    <property type="entry name" value="CobL"/>
    <property type="match status" value="1"/>
</dbReference>
<proteinExistence type="predicted"/>
<dbReference type="InterPro" id="IPR023828">
    <property type="entry name" value="Peptidase_S8_Ser-AS"/>
</dbReference>
<evidence type="ECO:0000256" key="7">
    <source>
        <dbReference type="ARBA" id="ARBA00022801"/>
    </source>
</evidence>
<dbReference type="InterPro" id="IPR006365">
    <property type="entry name" value="Cbl_synth_CobL"/>
</dbReference>
<dbReference type="Gene3D" id="3.40.1010.10">
    <property type="entry name" value="Cobalt-precorrin-4 Transmethylase, Domain 1"/>
    <property type="match status" value="1"/>
</dbReference>
<name>A0A4U0SQP7_9ACTN</name>
<dbReference type="EMBL" id="SUMC01000004">
    <property type="protein sequence ID" value="TKA12424.1"/>
    <property type="molecule type" value="Genomic_DNA"/>
</dbReference>
<accession>A0A4U0SQP7</accession>
<dbReference type="PANTHER" id="PTHR43182:SF1">
    <property type="entry name" value="COBALT-PRECORRIN-7 C(5)-METHYLTRANSFERASE"/>
    <property type="match status" value="1"/>
</dbReference>
<keyword evidence="11" id="KW-1185">Reference proteome</keyword>
<dbReference type="InterPro" id="IPR035996">
    <property type="entry name" value="4pyrrol_Methylase_sf"/>
</dbReference>
<dbReference type="PROSITE" id="PS00138">
    <property type="entry name" value="SUBTILASE_SER"/>
    <property type="match status" value="1"/>
</dbReference>
<dbReference type="Gene3D" id="3.40.50.150">
    <property type="entry name" value="Vaccinia Virus protein VP39"/>
    <property type="match status" value="1"/>
</dbReference>
<dbReference type="UniPathway" id="UPA00148"/>
<dbReference type="GO" id="GO:0032259">
    <property type="term" value="P:methylation"/>
    <property type="evidence" value="ECO:0007669"/>
    <property type="project" value="UniProtKB-KW"/>
</dbReference>
<gene>
    <name evidence="10" type="primary">cbiE</name>
    <name evidence="10" type="ORF">FCI23_06375</name>
</gene>
<evidence type="ECO:0000256" key="5">
    <source>
        <dbReference type="ARBA" id="ARBA00022679"/>
    </source>
</evidence>
<dbReference type="GO" id="GO:0009236">
    <property type="term" value="P:cobalamin biosynthetic process"/>
    <property type="evidence" value="ECO:0007669"/>
    <property type="project" value="UniProtKB-UniPathway"/>
</dbReference>
<evidence type="ECO:0000313" key="11">
    <source>
        <dbReference type="Proteomes" id="UP000305778"/>
    </source>
</evidence>
<evidence type="ECO:0000259" key="9">
    <source>
        <dbReference type="Pfam" id="PF00590"/>
    </source>
</evidence>
<keyword evidence="8" id="KW-0720">Serine protease</keyword>
<dbReference type="GO" id="GO:0006508">
    <property type="term" value="P:proteolysis"/>
    <property type="evidence" value="ECO:0007669"/>
    <property type="project" value="UniProtKB-KW"/>
</dbReference>
<evidence type="ECO:0000256" key="6">
    <source>
        <dbReference type="ARBA" id="ARBA00022691"/>
    </source>
</evidence>
<keyword evidence="2" id="KW-0169">Cobalamin biosynthesis</keyword>
<dbReference type="Proteomes" id="UP000305778">
    <property type="component" value="Unassembled WGS sequence"/>
</dbReference>
<dbReference type="GO" id="GO:0008236">
    <property type="term" value="F:serine-type peptidase activity"/>
    <property type="evidence" value="ECO:0007669"/>
    <property type="project" value="UniProtKB-KW"/>
</dbReference>
<dbReference type="InterPro" id="IPR029063">
    <property type="entry name" value="SAM-dependent_MTases_sf"/>
</dbReference>
<comment type="caution">
    <text evidence="10">The sequence shown here is derived from an EMBL/GenBank/DDBJ whole genome shotgun (WGS) entry which is preliminary data.</text>
</comment>
<dbReference type="InterPro" id="IPR050714">
    <property type="entry name" value="Cobalamin_biosynth_MTase"/>
</dbReference>
<organism evidence="10 11">
    <name type="scientific">Actinacidiphila oryziradicis</name>
    <dbReference type="NCBI Taxonomy" id="2571141"/>
    <lineage>
        <taxon>Bacteria</taxon>
        <taxon>Bacillati</taxon>
        <taxon>Actinomycetota</taxon>
        <taxon>Actinomycetes</taxon>
        <taxon>Kitasatosporales</taxon>
        <taxon>Streptomycetaceae</taxon>
        <taxon>Actinacidiphila</taxon>
    </lineage>
</organism>
<sequence>MADRVTVIGWDGSPPTEGALSALGAATLVAGTRHHLALPQVPPHAERIVLGSIEIVARRIAQHRGSAVVLADGDPGFFGVVRALRAPEHGLEVEVVPAVSSVAQAFARTGMPWDDACVVVAHSRTLRRAVNVCRAYPKVAVLTAPGAGPAELALMLEGVHRTFVICEALGTEQEQVTVLTSDKVADHTWRDPNVVLVIGGTSSAAPVVAGRGGWIAGRDPGFPGRVRGWALPGEEYGSDAGAADSRAPLRALQLARLGPRTGDLMWDIGSGKGAAAVEAARFGAAVIAVDRDADACGRTAASARRFGVQLQVVHGNAPEVLENLPEPDIVRIGGGGAEVVAACAARRPERIVVSAGNRDEAEAVGQALEEGGFAVVRALLQDVELDSEWSESERTVVFTLCGYRR</sequence>
<keyword evidence="5 10" id="KW-0808">Transferase</keyword>
<evidence type="ECO:0000313" key="10">
    <source>
        <dbReference type="EMBL" id="TKA12424.1"/>
    </source>
</evidence>
<dbReference type="Pfam" id="PF00590">
    <property type="entry name" value="TP_methylase"/>
    <property type="match status" value="1"/>
</dbReference>
<dbReference type="InterPro" id="IPR014777">
    <property type="entry name" value="4pyrrole_Mease_sub1"/>
</dbReference>
<protein>
    <submittedName>
        <fullName evidence="10">Precorrin-6y C5,15-methyltransferase (Decarboxylating) subunit CbiE</fullName>
    </submittedName>
</protein>
<reference evidence="10 11" key="1">
    <citation type="submission" date="2019-04" db="EMBL/GenBank/DDBJ databases">
        <title>Streptomyces oryziradicis sp. nov., a novel actinomycete isolated from rhizosphere soil of rice (Oryza sativa L.).</title>
        <authorList>
            <person name="Li C."/>
        </authorList>
    </citation>
    <scope>NUCLEOTIDE SEQUENCE [LARGE SCALE GENOMIC DNA]</scope>
    <source>
        <strain evidence="10 11">NEAU-C40</strain>
    </source>
</reference>